<dbReference type="Proteomes" id="UP000179920">
    <property type="component" value="Chromosome IV"/>
</dbReference>
<reference evidence="3" key="1">
    <citation type="submission" date="2016-04" db="EMBL/GenBank/DDBJ databases">
        <authorList>
            <person name="Guldener U."/>
            <person name="Guldener U."/>
        </authorList>
    </citation>
    <scope>NUCLEOTIDE SEQUENCE [LARGE SCALE GENOMIC DNA]</scope>
    <source>
        <strain evidence="3">UB2112</strain>
    </source>
</reference>
<feature type="chain" id="PRO_5009664040" evidence="1">
    <location>
        <begin position="28"/>
        <end position="195"/>
    </location>
</feature>
<evidence type="ECO:0000256" key="1">
    <source>
        <dbReference type="SAM" id="SignalP"/>
    </source>
</evidence>
<sequence>MTRASTSAANFGLLLVALVLMLHPVMGELTSRHIRHHLFAREDSNDKCHTDLVANYQEYKTRCEDNNDPQKTCFTHWAGDLKGSKACLIAEGDVRKKLMIKDDTMTDFTIDKPADSFQIWYPKLGGVSLSYDNFDSSTGCKDITIQRGKNFLWNIWVSDEDGDDKDIDASYYSATSKRLCSKWIHIHISSSFWNF</sequence>
<evidence type="ECO:0000313" key="3">
    <source>
        <dbReference type="Proteomes" id="UP000179920"/>
    </source>
</evidence>
<feature type="signal peptide" evidence="1">
    <location>
        <begin position="1"/>
        <end position="27"/>
    </location>
</feature>
<organism evidence="2 3">
    <name type="scientific">Ustilago bromivora</name>
    <dbReference type="NCBI Taxonomy" id="307758"/>
    <lineage>
        <taxon>Eukaryota</taxon>
        <taxon>Fungi</taxon>
        <taxon>Dikarya</taxon>
        <taxon>Basidiomycota</taxon>
        <taxon>Ustilaginomycotina</taxon>
        <taxon>Ustilaginomycetes</taxon>
        <taxon>Ustilaginales</taxon>
        <taxon>Ustilaginaceae</taxon>
        <taxon>Ustilago</taxon>
    </lineage>
</organism>
<name>A0A1K0G0K7_9BASI</name>
<keyword evidence="1" id="KW-0732">Signal</keyword>
<accession>A0A1K0G0K7</accession>
<dbReference type="OrthoDB" id="10317497at2759"/>
<protein>
    <submittedName>
        <fullName evidence="2">Related to Mig1 protein</fullName>
    </submittedName>
</protein>
<dbReference type="AlphaFoldDB" id="A0A1K0G0K7"/>
<proteinExistence type="predicted"/>
<evidence type="ECO:0000313" key="2">
    <source>
        <dbReference type="EMBL" id="SAM79747.1"/>
    </source>
</evidence>
<dbReference type="EMBL" id="LT558120">
    <property type="protein sequence ID" value="SAM79747.1"/>
    <property type="molecule type" value="Genomic_DNA"/>
</dbReference>
<gene>
    <name evidence="2" type="ORF">UBRO_20566</name>
</gene>